<proteinExistence type="predicted"/>
<protein>
    <submittedName>
        <fullName evidence="2">Conserved domain protein</fullName>
    </submittedName>
</protein>
<evidence type="ECO:0000313" key="3">
    <source>
        <dbReference type="Proteomes" id="UP000005156"/>
    </source>
</evidence>
<dbReference type="GeneID" id="43349884"/>
<feature type="chain" id="PRO_5003302128" evidence="1">
    <location>
        <begin position="38"/>
        <end position="123"/>
    </location>
</feature>
<dbReference type="RefSeq" id="WP_008865034.1">
    <property type="nucleotide sequence ID" value="NZ_GL883761.1"/>
</dbReference>
<accession>F3QNS2</accession>
<sequence length="123" mass="14608">MRARKNKIQKKNFSISKYLAFTLMLFSLSLSSGNASATTLEDIEKFNKDQFMDYVRMLDNVETNQTNCDMLHGVQSRLSSKEFDLQLKDQLSVPEQLLITEKVRDYRLRCENFWKNYYESKKK</sequence>
<organism evidence="2 3">
    <name type="scientific">Parasutterella excrementihominis YIT 11859</name>
    <dbReference type="NCBI Taxonomy" id="762966"/>
    <lineage>
        <taxon>Bacteria</taxon>
        <taxon>Pseudomonadati</taxon>
        <taxon>Pseudomonadota</taxon>
        <taxon>Betaproteobacteria</taxon>
        <taxon>Burkholderiales</taxon>
        <taxon>Sutterellaceae</taxon>
        <taxon>Parasutterella</taxon>
    </lineage>
</organism>
<evidence type="ECO:0000313" key="2">
    <source>
        <dbReference type="EMBL" id="EGG50623.1"/>
    </source>
</evidence>
<evidence type="ECO:0000256" key="1">
    <source>
        <dbReference type="SAM" id="SignalP"/>
    </source>
</evidence>
<gene>
    <name evidence="2" type="ORF">HMPREF9439_02608</name>
</gene>
<feature type="signal peptide" evidence="1">
    <location>
        <begin position="1"/>
        <end position="37"/>
    </location>
</feature>
<keyword evidence="3" id="KW-1185">Reference proteome</keyword>
<name>F3QNS2_9BURK</name>
<dbReference type="EMBL" id="AFBP01000096">
    <property type="protein sequence ID" value="EGG50623.1"/>
    <property type="molecule type" value="Genomic_DNA"/>
</dbReference>
<dbReference type="Proteomes" id="UP000005156">
    <property type="component" value="Unassembled WGS sequence"/>
</dbReference>
<comment type="caution">
    <text evidence="2">The sequence shown here is derived from an EMBL/GenBank/DDBJ whole genome shotgun (WGS) entry which is preliminary data.</text>
</comment>
<keyword evidence="1" id="KW-0732">Signal</keyword>
<dbReference type="AlphaFoldDB" id="F3QNS2"/>
<dbReference type="HOGENOM" id="CLU_2024478_0_0_4"/>
<reference evidence="2 3" key="1">
    <citation type="submission" date="2011-02" db="EMBL/GenBank/DDBJ databases">
        <authorList>
            <person name="Weinstock G."/>
            <person name="Sodergren E."/>
            <person name="Clifton S."/>
            <person name="Fulton L."/>
            <person name="Fulton B."/>
            <person name="Courtney L."/>
            <person name="Fronick C."/>
            <person name="Harrison M."/>
            <person name="Strong C."/>
            <person name="Farmer C."/>
            <person name="Delahaunty K."/>
            <person name="Markovic C."/>
            <person name="Hall O."/>
            <person name="Minx P."/>
            <person name="Tomlinson C."/>
            <person name="Mitreva M."/>
            <person name="Hou S."/>
            <person name="Chen J."/>
            <person name="Wollam A."/>
            <person name="Pepin K.H."/>
            <person name="Johnson M."/>
            <person name="Bhonagiri V."/>
            <person name="Zhang X."/>
            <person name="Suruliraj S."/>
            <person name="Warren W."/>
            <person name="Chinwalla A."/>
            <person name="Mardis E.R."/>
            <person name="Wilson R.K."/>
        </authorList>
    </citation>
    <scope>NUCLEOTIDE SEQUENCE [LARGE SCALE GENOMIC DNA]</scope>
    <source>
        <strain evidence="2 3">YIT 11859</strain>
    </source>
</reference>